<feature type="non-terminal residue" evidence="1">
    <location>
        <position position="81"/>
    </location>
</feature>
<dbReference type="Proteomes" id="UP001595075">
    <property type="component" value="Unassembled WGS sequence"/>
</dbReference>
<proteinExistence type="predicted"/>
<dbReference type="EMBL" id="JAZHXI010000005">
    <property type="protein sequence ID" value="KAL2071422.1"/>
    <property type="molecule type" value="Genomic_DNA"/>
</dbReference>
<comment type="caution">
    <text evidence="1">The sequence shown here is derived from an EMBL/GenBank/DDBJ whole genome shotgun (WGS) entry which is preliminary data.</text>
</comment>
<evidence type="ECO:0000313" key="2">
    <source>
        <dbReference type="Proteomes" id="UP001595075"/>
    </source>
</evidence>
<evidence type="ECO:0000313" key="1">
    <source>
        <dbReference type="EMBL" id="KAL2071422.1"/>
    </source>
</evidence>
<protein>
    <submittedName>
        <fullName evidence="1">Uncharacterized protein</fullName>
    </submittedName>
</protein>
<keyword evidence="2" id="KW-1185">Reference proteome</keyword>
<accession>A0ABR4CN53</accession>
<organism evidence="1 2">
    <name type="scientific">Oculimacula yallundae</name>
    <dbReference type="NCBI Taxonomy" id="86028"/>
    <lineage>
        <taxon>Eukaryota</taxon>
        <taxon>Fungi</taxon>
        <taxon>Dikarya</taxon>
        <taxon>Ascomycota</taxon>
        <taxon>Pezizomycotina</taxon>
        <taxon>Leotiomycetes</taxon>
        <taxon>Helotiales</taxon>
        <taxon>Ploettnerulaceae</taxon>
        <taxon>Oculimacula</taxon>
    </lineage>
</organism>
<gene>
    <name evidence="1" type="ORF">VTL71DRAFT_12657</name>
</gene>
<sequence length="81" mass="9214">MQRDKDYDQEKGGNIYRRTQFIPPLKNCPGDVSKILCENIAHLISYHLIAPNLNSPVGESRQILKILPGPRSTPQIQDRTD</sequence>
<name>A0ABR4CN53_9HELO</name>
<reference evidence="1 2" key="1">
    <citation type="journal article" date="2024" name="Commun. Biol.">
        <title>Comparative genomic analysis of thermophilic fungi reveals convergent evolutionary adaptations and gene losses.</title>
        <authorList>
            <person name="Steindorff A.S."/>
            <person name="Aguilar-Pontes M.V."/>
            <person name="Robinson A.J."/>
            <person name="Andreopoulos B."/>
            <person name="LaButti K."/>
            <person name="Kuo A."/>
            <person name="Mondo S."/>
            <person name="Riley R."/>
            <person name="Otillar R."/>
            <person name="Haridas S."/>
            <person name="Lipzen A."/>
            <person name="Grimwood J."/>
            <person name="Schmutz J."/>
            <person name="Clum A."/>
            <person name="Reid I.D."/>
            <person name="Moisan M.C."/>
            <person name="Butler G."/>
            <person name="Nguyen T.T.M."/>
            <person name="Dewar K."/>
            <person name="Conant G."/>
            <person name="Drula E."/>
            <person name="Henrissat B."/>
            <person name="Hansel C."/>
            <person name="Singer S."/>
            <person name="Hutchinson M.I."/>
            <person name="de Vries R.P."/>
            <person name="Natvig D.O."/>
            <person name="Powell A.J."/>
            <person name="Tsang A."/>
            <person name="Grigoriev I.V."/>
        </authorList>
    </citation>
    <scope>NUCLEOTIDE SEQUENCE [LARGE SCALE GENOMIC DNA]</scope>
    <source>
        <strain evidence="1 2">CBS 494.80</strain>
    </source>
</reference>